<feature type="domain" description="Sensor histidine kinase NatK-like C-terminal" evidence="2">
    <location>
        <begin position="324"/>
        <end position="412"/>
    </location>
</feature>
<dbReference type="AlphaFoldDB" id="D4RZ57"/>
<keyword evidence="1" id="KW-0812">Transmembrane</keyword>
<feature type="transmembrane region" description="Helical" evidence="1">
    <location>
        <begin position="87"/>
        <end position="107"/>
    </location>
</feature>
<dbReference type="InterPro" id="IPR036890">
    <property type="entry name" value="HATPase_C_sf"/>
</dbReference>
<organism evidence="3 4">
    <name type="scientific">Eshraghiella crossota DSM 2876</name>
    <dbReference type="NCBI Taxonomy" id="511680"/>
    <lineage>
        <taxon>Bacteria</taxon>
        <taxon>Bacillati</taxon>
        <taxon>Bacillota</taxon>
        <taxon>Clostridia</taxon>
        <taxon>Lachnospirales</taxon>
        <taxon>Lachnospiraceae</taxon>
        <taxon>Eshraghiella</taxon>
    </lineage>
</organism>
<feature type="transmembrane region" description="Helical" evidence="1">
    <location>
        <begin position="6"/>
        <end position="23"/>
    </location>
</feature>
<reference evidence="3 4" key="1">
    <citation type="submission" date="2010-02" db="EMBL/GenBank/DDBJ databases">
        <authorList>
            <person name="Weinstock G."/>
            <person name="Sodergren E."/>
            <person name="Clifton S."/>
            <person name="Fulton L."/>
            <person name="Fulton B."/>
            <person name="Courtney L."/>
            <person name="Fronick C."/>
            <person name="Harrison M."/>
            <person name="Strong C."/>
            <person name="Farmer C."/>
            <person name="Delahaunty K."/>
            <person name="Markovic C."/>
            <person name="Hall O."/>
            <person name="Minx P."/>
            <person name="Tomlinson C."/>
            <person name="Mitreva M."/>
            <person name="Nelson J."/>
            <person name="Hou S."/>
            <person name="Wollam A."/>
            <person name="Pepin K.H."/>
            <person name="Johnson M."/>
            <person name="Bhonagiri V."/>
            <person name="Zhang X."/>
            <person name="Suruliraj S."/>
            <person name="Warren W."/>
            <person name="Chinwalla A."/>
            <person name="Mardis E.R."/>
            <person name="Wilson R.K."/>
        </authorList>
    </citation>
    <scope>NUCLEOTIDE SEQUENCE [LARGE SCALE GENOMIC DNA]</scope>
    <source>
        <strain evidence="3 4">DSM 2876</strain>
    </source>
</reference>
<dbReference type="PANTHER" id="PTHR40448">
    <property type="entry name" value="TWO-COMPONENT SENSOR HISTIDINE KINASE"/>
    <property type="match status" value="1"/>
</dbReference>
<feature type="transmembrane region" description="Helical" evidence="1">
    <location>
        <begin position="152"/>
        <end position="173"/>
    </location>
</feature>
<dbReference type="GeneID" id="98918990"/>
<dbReference type="GO" id="GO:0042802">
    <property type="term" value="F:identical protein binding"/>
    <property type="evidence" value="ECO:0007669"/>
    <property type="project" value="TreeGrafter"/>
</dbReference>
<evidence type="ECO:0000259" key="2">
    <source>
        <dbReference type="Pfam" id="PF14501"/>
    </source>
</evidence>
<dbReference type="EMBL" id="ABWN01000026">
    <property type="protein sequence ID" value="EFF68758.1"/>
    <property type="molecule type" value="Genomic_DNA"/>
</dbReference>
<dbReference type="Gene3D" id="3.30.565.10">
    <property type="entry name" value="Histidine kinase-like ATPase, C-terminal domain"/>
    <property type="match status" value="1"/>
</dbReference>
<dbReference type="Pfam" id="PF14501">
    <property type="entry name" value="HATPase_c_5"/>
    <property type="match status" value="1"/>
</dbReference>
<dbReference type="HOGENOM" id="CLU_649993_0_0_9"/>
<gene>
    <name evidence="3" type="ORF">BUTYVIB_01122</name>
</gene>
<feature type="transmembrane region" description="Helical" evidence="1">
    <location>
        <begin position="57"/>
        <end position="75"/>
    </location>
</feature>
<feature type="transmembrane region" description="Helical" evidence="1">
    <location>
        <begin position="179"/>
        <end position="201"/>
    </location>
</feature>
<dbReference type="PANTHER" id="PTHR40448:SF1">
    <property type="entry name" value="TWO-COMPONENT SENSOR HISTIDINE KINASE"/>
    <property type="match status" value="1"/>
</dbReference>
<evidence type="ECO:0000313" key="4">
    <source>
        <dbReference type="Proteomes" id="UP000006238"/>
    </source>
</evidence>
<dbReference type="RefSeq" id="WP_005602451.1">
    <property type="nucleotide sequence ID" value="NZ_GG663522.1"/>
</dbReference>
<dbReference type="InterPro" id="IPR032834">
    <property type="entry name" value="NatK-like_C"/>
</dbReference>
<keyword evidence="1" id="KW-0472">Membrane</keyword>
<name>D4RZ57_9FIRM</name>
<proteinExistence type="predicted"/>
<accession>D4RZ57</accession>
<keyword evidence="4" id="KW-1185">Reference proteome</keyword>
<keyword evidence="1" id="KW-1133">Transmembrane helix</keyword>
<dbReference type="Proteomes" id="UP000006238">
    <property type="component" value="Unassembled WGS sequence"/>
</dbReference>
<protein>
    <recommendedName>
        <fullName evidence="2">Sensor histidine kinase NatK-like C-terminal domain-containing protein</fullName>
    </recommendedName>
</protein>
<feature type="transmembrane region" description="Helical" evidence="1">
    <location>
        <begin position="119"/>
        <end position="140"/>
    </location>
</feature>
<evidence type="ECO:0000256" key="1">
    <source>
        <dbReference type="SAM" id="Phobius"/>
    </source>
</evidence>
<comment type="caution">
    <text evidence="3">The sequence shown here is derived from an EMBL/GenBank/DDBJ whole genome shotgun (WGS) entry which is preliminary data.</text>
</comment>
<feature type="transmembrane region" description="Helical" evidence="1">
    <location>
        <begin position="35"/>
        <end position="51"/>
    </location>
</feature>
<sequence>MGGAYEIIGDILDAIVIIFLYDVLMGKNYKVKKCFVLLIYIIVMVSFNWIFDKFNNSFINIFAWQIVFFCLTFLYKSKLYEKVIASVGFNIIGIASEMIVVSIFSFIGDERLSGQYYYVKVMISKLIDFVFIVIISLIYKKKNCLKDKRFKYIFLISILVSIIEMVGISYLMIDMTGQYLPQIGVVSIAVVILNFILYIFVDNYSDMFEHKEREQMLEKSVKIQEDIFAQMSDSYMQLRRMLHDTNKHMKAIAGMIEEGNSVQALEYIDATLGEVNCTYKKVNTGNVVIDVMLSNLINQCDNFNIKCETEVVIDSNALNIDNRDMSIMLGNLTENAVNYVKKISDNSCLIDVAVIMDNSNFIIDIENTCFDTEAMLKRDCGIENIEKIVTKYSGSYSIKVDKEKYKATIILPLSTDISAIQY</sequence>
<dbReference type="eggNOG" id="COG3290">
    <property type="taxonomic scope" value="Bacteria"/>
</dbReference>
<evidence type="ECO:0000313" key="3">
    <source>
        <dbReference type="EMBL" id="EFF68758.1"/>
    </source>
</evidence>